<dbReference type="EMBL" id="AM420293">
    <property type="protein sequence ID" value="CAL99886.1"/>
    <property type="molecule type" value="Genomic_DNA"/>
</dbReference>
<evidence type="ECO:0000313" key="2">
    <source>
        <dbReference type="EMBL" id="CAL99886.1"/>
    </source>
</evidence>
<accession>A4F762</accession>
<evidence type="ECO:0000313" key="3">
    <source>
        <dbReference type="Proteomes" id="UP000006728"/>
    </source>
</evidence>
<dbReference type="KEGG" id="sen:SACE_0540"/>
<gene>
    <name evidence="2" type="ordered locus">SACE_0540</name>
</gene>
<keyword evidence="1" id="KW-0732">Signal</keyword>
<sequence>MARMLVPAALLVASAAFVPMTAQAVETPRTNGDCTNYADDQDINENAAEVACNAKTNDECLAAFSQGGVAPESAKAACDIRARATQ</sequence>
<reference evidence="2 3" key="1">
    <citation type="journal article" date="2007" name="Nat. Biotechnol.">
        <title>Complete genome sequence of the erythromycin-producing bacterium Saccharopolyspora erythraea NRRL23338.</title>
        <authorList>
            <person name="Oliynyk M."/>
            <person name="Samborskyy M."/>
            <person name="Lester J.B."/>
            <person name="Mironenko T."/>
            <person name="Scott N."/>
            <person name="Dickens S."/>
            <person name="Haydock S.F."/>
            <person name="Leadlay P.F."/>
        </authorList>
    </citation>
    <scope>NUCLEOTIDE SEQUENCE [LARGE SCALE GENOMIC DNA]</scope>
    <source>
        <strain evidence="3">ATCC 11635 / DSM 40517 / JCM 4748 / NBRC 13426 / NCIMB 8594 / NRRL 2338</strain>
    </source>
</reference>
<proteinExistence type="predicted"/>
<protein>
    <submittedName>
        <fullName evidence="2">Uncharacterized protein</fullName>
    </submittedName>
</protein>
<name>A4F762_SACEN</name>
<organism evidence="2 3">
    <name type="scientific">Saccharopolyspora erythraea (strain ATCC 11635 / DSM 40517 / JCM 4748 / NBRC 13426 / NCIMB 8594 / NRRL 2338)</name>
    <dbReference type="NCBI Taxonomy" id="405948"/>
    <lineage>
        <taxon>Bacteria</taxon>
        <taxon>Bacillati</taxon>
        <taxon>Actinomycetota</taxon>
        <taxon>Actinomycetes</taxon>
        <taxon>Pseudonocardiales</taxon>
        <taxon>Pseudonocardiaceae</taxon>
        <taxon>Saccharopolyspora</taxon>
    </lineage>
</organism>
<keyword evidence="3" id="KW-1185">Reference proteome</keyword>
<dbReference type="HOGENOM" id="CLU_2496012_0_0_11"/>
<dbReference type="Proteomes" id="UP000006728">
    <property type="component" value="Chromosome"/>
</dbReference>
<evidence type="ECO:0000256" key="1">
    <source>
        <dbReference type="SAM" id="SignalP"/>
    </source>
</evidence>
<dbReference type="AlphaFoldDB" id="A4F762"/>
<feature type="signal peptide" evidence="1">
    <location>
        <begin position="1"/>
        <end position="24"/>
    </location>
</feature>
<feature type="chain" id="PRO_5002668578" evidence="1">
    <location>
        <begin position="25"/>
        <end position="86"/>
    </location>
</feature>